<dbReference type="PANTHER" id="PTHR30537:SF74">
    <property type="entry name" value="HTH-TYPE TRANSCRIPTIONAL REGULATOR TRPI"/>
    <property type="match status" value="1"/>
</dbReference>
<dbReference type="InterPro" id="IPR000847">
    <property type="entry name" value="LysR_HTH_N"/>
</dbReference>
<dbReference type="InterPro" id="IPR005119">
    <property type="entry name" value="LysR_subst-bd"/>
</dbReference>
<sequence>MWLALCRERRRMPGRLPSIACLRAAEAVARHCSFGRAAVELNLTQTAISHQIRKLETLLGMPLFVRKGGTIRLTPSGEQYLADIRPMIVGIAHATDRVARSAADTLIVGCPGTFMLKCLAPRIDGFLRRHAGLDVRLRTLNPYDQGDRDGSGPFKGLDVAIRYGLGTFAGHDADRISYERIFPVCSEAQVDGRSLPLDPAELARHRVIRTTTPLLLRDDWPLWLETAGVPGLVFADEVACDLLYSCFEMAANGIGVVMGRTPVVSDDLARGRLVAPWAHSLRSASGYFVTVPHGRGADEAVRLFRDWVLETFAEPDRLPTPVA</sequence>
<dbReference type="Pfam" id="PF00126">
    <property type="entry name" value="HTH_1"/>
    <property type="match status" value="1"/>
</dbReference>
<dbReference type="AlphaFoldDB" id="A0A327KUL8"/>
<dbReference type="PROSITE" id="PS50931">
    <property type="entry name" value="HTH_LYSR"/>
    <property type="match status" value="1"/>
</dbReference>
<evidence type="ECO:0000313" key="6">
    <source>
        <dbReference type="EMBL" id="RAI41664.1"/>
    </source>
</evidence>
<comment type="similarity">
    <text evidence="1">Belongs to the LysR transcriptional regulatory family.</text>
</comment>
<dbReference type="CDD" id="cd08432">
    <property type="entry name" value="PBP2_GcdR_TrpI_HvrB_AmpR_like"/>
    <property type="match status" value="1"/>
</dbReference>
<organism evidence="6 7">
    <name type="scientific">Rhodoplanes elegans</name>
    <dbReference type="NCBI Taxonomy" id="29408"/>
    <lineage>
        <taxon>Bacteria</taxon>
        <taxon>Pseudomonadati</taxon>
        <taxon>Pseudomonadota</taxon>
        <taxon>Alphaproteobacteria</taxon>
        <taxon>Hyphomicrobiales</taxon>
        <taxon>Nitrobacteraceae</taxon>
        <taxon>Rhodoplanes</taxon>
    </lineage>
</organism>
<keyword evidence="3" id="KW-0238">DNA-binding</keyword>
<dbReference type="SUPFAM" id="SSF46785">
    <property type="entry name" value="Winged helix' DNA-binding domain"/>
    <property type="match status" value="1"/>
</dbReference>
<dbReference type="GO" id="GO:0006351">
    <property type="term" value="P:DNA-templated transcription"/>
    <property type="evidence" value="ECO:0007669"/>
    <property type="project" value="TreeGrafter"/>
</dbReference>
<proteinExistence type="inferred from homology"/>
<dbReference type="Pfam" id="PF03466">
    <property type="entry name" value="LysR_substrate"/>
    <property type="match status" value="1"/>
</dbReference>
<dbReference type="OrthoDB" id="9793571at2"/>
<reference evidence="6 7" key="1">
    <citation type="submission" date="2017-07" db="EMBL/GenBank/DDBJ databases">
        <title>Draft Genome Sequences of Select Purple Nonsulfur Bacteria.</title>
        <authorList>
            <person name="Lasarre B."/>
            <person name="Mckinlay J.B."/>
        </authorList>
    </citation>
    <scope>NUCLEOTIDE SEQUENCE [LARGE SCALE GENOMIC DNA]</scope>
    <source>
        <strain evidence="6 7">DSM 11907</strain>
    </source>
</reference>
<keyword evidence="2" id="KW-0805">Transcription regulation</keyword>
<keyword evidence="7" id="KW-1185">Reference proteome</keyword>
<protein>
    <recommendedName>
        <fullName evidence="5">HTH lysR-type domain-containing protein</fullName>
    </recommendedName>
</protein>
<name>A0A327KUL8_9BRAD</name>
<evidence type="ECO:0000259" key="5">
    <source>
        <dbReference type="PROSITE" id="PS50931"/>
    </source>
</evidence>
<dbReference type="Gene3D" id="3.40.190.10">
    <property type="entry name" value="Periplasmic binding protein-like II"/>
    <property type="match status" value="2"/>
</dbReference>
<gene>
    <name evidence="6" type="ORF">CH338_02435</name>
</gene>
<dbReference type="SUPFAM" id="SSF53850">
    <property type="entry name" value="Periplasmic binding protein-like II"/>
    <property type="match status" value="1"/>
</dbReference>
<keyword evidence="4" id="KW-0804">Transcription</keyword>
<evidence type="ECO:0000313" key="7">
    <source>
        <dbReference type="Proteomes" id="UP000248863"/>
    </source>
</evidence>
<dbReference type="Proteomes" id="UP000248863">
    <property type="component" value="Unassembled WGS sequence"/>
</dbReference>
<evidence type="ECO:0000256" key="3">
    <source>
        <dbReference type="ARBA" id="ARBA00023125"/>
    </source>
</evidence>
<evidence type="ECO:0000256" key="2">
    <source>
        <dbReference type="ARBA" id="ARBA00023015"/>
    </source>
</evidence>
<evidence type="ECO:0000256" key="4">
    <source>
        <dbReference type="ARBA" id="ARBA00023163"/>
    </source>
</evidence>
<evidence type="ECO:0000256" key="1">
    <source>
        <dbReference type="ARBA" id="ARBA00009437"/>
    </source>
</evidence>
<dbReference type="PANTHER" id="PTHR30537">
    <property type="entry name" value="HTH-TYPE TRANSCRIPTIONAL REGULATOR"/>
    <property type="match status" value="1"/>
</dbReference>
<accession>A0A327KUL8</accession>
<dbReference type="InterPro" id="IPR036390">
    <property type="entry name" value="WH_DNA-bd_sf"/>
</dbReference>
<dbReference type="GO" id="GO:0043565">
    <property type="term" value="F:sequence-specific DNA binding"/>
    <property type="evidence" value="ECO:0007669"/>
    <property type="project" value="TreeGrafter"/>
</dbReference>
<dbReference type="EMBL" id="NPEU01000012">
    <property type="protein sequence ID" value="RAI41664.1"/>
    <property type="molecule type" value="Genomic_DNA"/>
</dbReference>
<dbReference type="PRINTS" id="PR00039">
    <property type="entry name" value="HTHLYSR"/>
</dbReference>
<feature type="domain" description="HTH lysR-type" evidence="5">
    <location>
        <begin position="17"/>
        <end position="74"/>
    </location>
</feature>
<dbReference type="InterPro" id="IPR036388">
    <property type="entry name" value="WH-like_DNA-bd_sf"/>
</dbReference>
<dbReference type="Gene3D" id="1.10.10.10">
    <property type="entry name" value="Winged helix-like DNA-binding domain superfamily/Winged helix DNA-binding domain"/>
    <property type="match status" value="1"/>
</dbReference>
<comment type="caution">
    <text evidence="6">The sequence shown here is derived from an EMBL/GenBank/DDBJ whole genome shotgun (WGS) entry which is preliminary data.</text>
</comment>
<dbReference type="InterPro" id="IPR058163">
    <property type="entry name" value="LysR-type_TF_proteobact-type"/>
</dbReference>
<dbReference type="GO" id="GO:0003700">
    <property type="term" value="F:DNA-binding transcription factor activity"/>
    <property type="evidence" value="ECO:0007669"/>
    <property type="project" value="InterPro"/>
</dbReference>